<dbReference type="Pfam" id="PF00557">
    <property type="entry name" value="Peptidase_M24"/>
    <property type="match status" value="1"/>
</dbReference>
<evidence type="ECO:0000256" key="11">
    <source>
        <dbReference type="SAM" id="MobiDB-lite"/>
    </source>
</evidence>
<feature type="domain" description="C6H2-type" evidence="12">
    <location>
        <begin position="2"/>
        <end position="55"/>
    </location>
</feature>
<keyword evidence="5 9" id="KW-0863">Zinc-finger</keyword>
<dbReference type="CDD" id="cd01086">
    <property type="entry name" value="MetAP1"/>
    <property type="match status" value="1"/>
</dbReference>
<sequence length="375" mass="41069">MAELCETPGCGKPASMGCPTCIKLGLPRSLYCSQECFKSHWPQHKALHKLVRSAQEPSGILPAFSGYSYTGSLRPAPLSAPRVVPSHIPRPDYADHPLGHSASEQGDKMTNTSIPIYTAKQVEGIREACRIGREVLDAGGRAARVGATTDEIDRVVHEACVERGAYPSPLNYYQFPKSVCTSVNEAICHGIPDARELSDGDVCNVDVSTYFGGFHGDLNETFLVGGVDDEGRALVKTAFTCLQAAINMVRPGTMYRDLGTVIGKVARENNCQVVRTYCGHGIGALFHTVPNIPHYPKNKAKGIMKPGHIFTIEPMINLGVWQDRTWPDNWTSVTADGRRSAQFEHTILVTDTGYELLTARENEPVMTWNEALLQR</sequence>
<comment type="subcellular location">
    <subcellularLocation>
        <location evidence="8">Cytoplasm</location>
    </subcellularLocation>
</comment>
<keyword evidence="6 8" id="KW-0378">Hydrolase</keyword>
<dbReference type="GO" id="GO:0004239">
    <property type="term" value="F:initiator methionyl aminopeptidase activity"/>
    <property type="evidence" value="ECO:0007669"/>
    <property type="project" value="UniProtKB-UniRule"/>
</dbReference>
<dbReference type="InterPro" id="IPR001714">
    <property type="entry name" value="Pept_M24_MAP"/>
</dbReference>
<comment type="caution">
    <text evidence="13">The sequence shown here is derived from an EMBL/GenBank/DDBJ whole genome shotgun (WGS) entry which is preliminary data.</text>
</comment>
<dbReference type="InterPro" id="IPR036005">
    <property type="entry name" value="Creatinase/aminopeptidase-like"/>
</dbReference>
<feature type="binding site" evidence="8">
    <location>
        <position position="206"/>
    </location>
    <ligand>
        <name>Zn(2+)</name>
        <dbReference type="ChEBI" id="CHEBI:29105"/>
        <label>3</label>
    </ligand>
</feature>
<feature type="binding site" evidence="8">
    <location>
        <position position="287"/>
    </location>
    <ligand>
        <name>a protein</name>
        <dbReference type="ChEBI" id="CHEBI:16541"/>
    </ligand>
    <ligandPart>
        <name>N-terminal L-methionine residue</name>
        <dbReference type="ChEBI" id="CHEBI:64731"/>
    </ligandPart>
</feature>
<comment type="function">
    <text evidence="8 10">Cotranslationally removes the N-terminal methionine from nascent proteins. The N-terminal methionine is often cleaved when the second residue in the primary sequence is small and uncharged (Met-Ala-, Cys, Gly, Pro, Ser, Thr, or Val).</text>
</comment>
<dbReference type="PANTHER" id="PTHR43330">
    <property type="entry name" value="METHIONINE AMINOPEPTIDASE"/>
    <property type="match status" value="1"/>
</dbReference>
<dbReference type="Gene3D" id="6.10.140.2220">
    <property type="match status" value="1"/>
</dbReference>
<evidence type="ECO:0000256" key="10">
    <source>
        <dbReference type="RuleBase" id="RU003653"/>
    </source>
</evidence>
<comment type="catalytic activity">
    <reaction evidence="8 10">
        <text>Release of N-terminal amino acids, preferentially methionine, from peptides and arylamides.</text>
        <dbReference type="EC" id="3.4.11.18"/>
    </reaction>
</comment>
<evidence type="ECO:0000256" key="6">
    <source>
        <dbReference type="ARBA" id="ARBA00022801"/>
    </source>
</evidence>
<comment type="cofactor">
    <cofactor evidence="10">
        <name>Co(2+)</name>
        <dbReference type="ChEBI" id="CHEBI:48828"/>
    </cofactor>
    <cofactor evidence="10">
        <name>Zn(2+)</name>
        <dbReference type="ChEBI" id="CHEBI:29105"/>
    </cofactor>
    <cofactor evidence="10">
        <name>Mn(2+)</name>
        <dbReference type="ChEBI" id="CHEBI:29035"/>
    </cofactor>
    <cofactor evidence="10">
        <name>Fe(2+)</name>
        <dbReference type="ChEBI" id="CHEBI:29033"/>
    </cofactor>
    <text evidence="10">Binds 2 divalent metal cations per subunit. Has a high-affinity and a low affinity metal-binding site. The true nature of the physiological cofactor is under debate. The enzyme is active with cobalt, zinc, manganese or divalent iron ions.</text>
</comment>
<evidence type="ECO:0000256" key="1">
    <source>
        <dbReference type="ARBA" id="ARBA00022438"/>
    </source>
</evidence>
<feature type="binding site" evidence="8">
    <location>
        <position position="313"/>
    </location>
    <ligand>
        <name>Zn(2+)</name>
        <dbReference type="ChEBI" id="CHEBI:29105"/>
        <label>4</label>
        <note>catalytic</note>
    </ligand>
</feature>
<comment type="cofactor">
    <cofactor evidence="8">
        <name>Zn(2+)</name>
        <dbReference type="ChEBI" id="CHEBI:29105"/>
    </cofactor>
    <cofactor evidence="8">
        <name>Co(2+)</name>
        <dbReference type="ChEBI" id="CHEBI:48828"/>
    </cofactor>
    <cofactor evidence="8">
        <name>Mn(2+)</name>
        <dbReference type="ChEBI" id="CHEBI:29035"/>
    </cofactor>
    <cofactor evidence="8">
        <name>Fe(2+)</name>
        <dbReference type="ChEBI" id="CHEBI:29033"/>
    </cofactor>
    <text evidence="8">Binds 2 divalent metal cations per subunit. Has a high-affinity and a low affinity metal-binding site. The true nature of the physiological cofactor is under debate. The enzyme is active with zinc, cobalt, manganese or divalent iron ions. Has high activity with zinc; zinc cofactor is transferred into the active site region by the ZNG1 zinc chaperone.</text>
</comment>
<evidence type="ECO:0000256" key="3">
    <source>
        <dbReference type="ARBA" id="ARBA00022670"/>
    </source>
</evidence>
<proteinExistence type="inferred from homology"/>
<dbReference type="PRINTS" id="PR00599">
    <property type="entry name" value="MAPEPTIDASE"/>
</dbReference>
<dbReference type="EMBL" id="JAFCMP010000001">
    <property type="protein sequence ID" value="KAG5192994.1"/>
    <property type="molecule type" value="Genomic_DNA"/>
</dbReference>
<dbReference type="PANTHER" id="PTHR43330:SF7">
    <property type="entry name" value="METHIONINE AMINOPEPTIDASE 1"/>
    <property type="match status" value="1"/>
</dbReference>
<comment type="similarity">
    <text evidence="8 9">Belongs to the peptidase M24A family. Methionine aminopeptidase type 1 subfamily.</text>
</comment>
<dbReference type="InterPro" id="IPR000994">
    <property type="entry name" value="Pept_M24"/>
</dbReference>
<dbReference type="EC" id="3.4.11.18" evidence="10"/>
<feature type="binding site" evidence="8">
    <location>
        <position position="280"/>
    </location>
    <ligand>
        <name>Zn(2+)</name>
        <dbReference type="ChEBI" id="CHEBI:29105"/>
        <label>4</label>
        <note>catalytic</note>
    </ligand>
</feature>
<keyword evidence="14" id="KW-1185">Reference proteome</keyword>
<dbReference type="AlphaFoldDB" id="A0A835ZL51"/>
<accession>A0A835ZL51</accession>
<dbReference type="GO" id="GO:0070006">
    <property type="term" value="F:metalloaminopeptidase activity"/>
    <property type="evidence" value="ECO:0007669"/>
    <property type="project" value="UniProtKB-UniRule"/>
</dbReference>
<evidence type="ECO:0000256" key="8">
    <source>
        <dbReference type="HAMAP-Rule" id="MF_03174"/>
    </source>
</evidence>
<dbReference type="GO" id="GO:0008270">
    <property type="term" value="F:zinc ion binding"/>
    <property type="evidence" value="ECO:0007669"/>
    <property type="project" value="UniProtKB-KW"/>
</dbReference>
<evidence type="ECO:0000313" key="13">
    <source>
        <dbReference type="EMBL" id="KAG5192994.1"/>
    </source>
</evidence>
<protein>
    <recommendedName>
        <fullName evidence="10">Methionine aminopeptidase</fullName>
        <ecNumber evidence="10">3.4.11.18</ecNumber>
    </recommendedName>
</protein>
<feature type="binding site" evidence="8">
    <location>
        <position position="189"/>
    </location>
    <ligand>
        <name>a protein</name>
        <dbReference type="ChEBI" id="CHEBI:16541"/>
    </ligand>
    <ligandPart>
        <name>N-terminal L-methionine residue</name>
        <dbReference type="ChEBI" id="CHEBI:64731"/>
    </ligandPart>
</feature>
<reference evidence="13" key="1">
    <citation type="submission" date="2021-02" db="EMBL/GenBank/DDBJ databases">
        <title>First Annotated Genome of the Yellow-green Alga Tribonema minus.</title>
        <authorList>
            <person name="Mahan K.M."/>
        </authorList>
    </citation>
    <scope>NUCLEOTIDE SEQUENCE</scope>
    <source>
        <strain evidence="13">UTEX B ZZ1240</strain>
    </source>
</reference>
<evidence type="ECO:0000259" key="12">
    <source>
        <dbReference type="PROSITE" id="PS52013"/>
    </source>
</evidence>
<feature type="binding site" evidence="8">
    <location>
        <position position="344"/>
    </location>
    <ligand>
        <name>Zn(2+)</name>
        <dbReference type="ChEBI" id="CHEBI:29105"/>
        <label>3</label>
    </ligand>
</feature>
<dbReference type="PROSITE" id="PS00680">
    <property type="entry name" value="MAP_1"/>
    <property type="match status" value="1"/>
</dbReference>
<keyword evidence="7" id="KW-0862">Zinc</keyword>
<feature type="compositionally biased region" description="Basic and acidic residues" evidence="11">
    <location>
        <begin position="89"/>
        <end position="98"/>
    </location>
</feature>
<dbReference type="GO" id="GO:0005829">
    <property type="term" value="C:cytosol"/>
    <property type="evidence" value="ECO:0007669"/>
    <property type="project" value="TreeGrafter"/>
</dbReference>
<dbReference type="NCBIfam" id="TIGR00500">
    <property type="entry name" value="met_pdase_I"/>
    <property type="match status" value="1"/>
</dbReference>
<organism evidence="13 14">
    <name type="scientific">Tribonema minus</name>
    <dbReference type="NCBI Taxonomy" id="303371"/>
    <lineage>
        <taxon>Eukaryota</taxon>
        <taxon>Sar</taxon>
        <taxon>Stramenopiles</taxon>
        <taxon>Ochrophyta</taxon>
        <taxon>PX clade</taxon>
        <taxon>Xanthophyceae</taxon>
        <taxon>Tribonematales</taxon>
        <taxon>Tribonemataceae</taxon>
        <taxon>Tribonema</taxon>
    </lineage>
</organism>
<dbReference type="InterPro" id="IPR031615">
    <property type="entry name" value="Zfn-C6H2"/>
</dbReference>
<keyword evidence="1 8" id="KW-0031">Aminopeptidase</keyword>
<evidence type="ECO:0000313" key="14">
    <source>
        <dbReference type="Proteomes" id="UP000664859"/>
    </source>
</evidence>
<keyword evidence="2 8" id="KW-0963">Cytoplasm</keyword>
<dbReference type="Pfam" id="PF15801">
    <property type="entry name" value="zf-C6H2"/>
    <property type="match status" value="1"/>
</dbReference>
<evidence type="ECO:0000256" key="9">
    <source>
        <dbReference type="PROSITE-ProRule" id="PRU01357"/>
    </source>
</evidence>
<dbReference type="GO" id="GO:0006508">
    <property type="term" value="P:proteolysis"/>
    <property type="evidence" value="ECO:0007669"/>
    <property type="project" value="UniProtKB-KW"/>
</dbReference>
<feature type="binding site" evidence="8">
    <location>
        <position position="344"/>
    </location>
    <ligand>
        <name>Zn(2+)</name>
        <dbReference type="ChEBI" id="CHEBI:29105"/>
        <label>4</label>
        <note>catalytic</note>
    </ligand>
</feature>
<evidence type="ECO:0000256" key="2">
    <source>
        <dbReference type="ARBA" id="ARBA00022490"/>
    </source>
</evidence>
<dbReference type="InterPro" id="IPR002467">
    <property type="entry name" value="Pept_M24A_MAP1"/>
</dbReference>
<dbReference type="Proteomes" id="UP000664859">
    <property type="component" value="Unassembled WGS sequence"/>
</dbReference>
<name>A0A835ZL51_9STRA</name>
<gene>
    <name evidence="13" type="ORF">JKP88DRAFT_268918</name>
</gene>
<dbReference type="OrthoDB" id="3209743at2759"/>
<evidence type="ECO:0000256" key="5">
    <source>
        <dbReference type="ARBA" id="ARBA00022771"/>
    </source>
</evidence>
<dbReference type="PROSITE" id="PS52013">
    <property type="entry name" value="ZF_C6H2"/>
    <property type="match status" value="1"/>
</dbReference>
<dbReference type="Gene3D" id="3.90.230.10">
    <property type="entry name" value="Creatinase/methionine aminopeptidase superfamily"/>
    <property type="match status" value="1"/>
</dbReference>
<feature type="binding site" evidence="8">
    <location>
        <position position="217"/>
    </location>
    <ligand>
        <name>Zn(2+)</name>
        <dbReference type="ChEBI" id="CHEBI:29105"/>
        <label>4</label>
        <note>catalytic</note>
    </ligand>
</feature>
<feature type="binding site" evidence="8">
    <location>
        <position position="217"/>
    </location>
    <ligand>
        <name>Zn(2+)</name>
        <dbReference type="ChEBI" id="CHEBI:29105"/>
        <label>3</label>
    </ligand>
</feature>
<comment type="subunit">
    <text evidence="8">Associates with the 60S ribosomal subunit of the 80S translational complex.</text>
</comment>
<feature type="region of interest" description="Disordered" evidence="11">
    <location>
        <begin position="89"/>
        <end position="109"/>
    </location>
</feature>
<keyword evidence="3 8" id="KW-0645">Protease</keyword>
<evidence type="ECO:0000256" key="7">
    <source>
        <dbReference type="ARBA" id="ARBA00022833"/>
    </source>
</evidence>
<keyword evidence="4 8" id="KW-0479">Metal-binding</keyword>
<dbReference type="SUPFAM" id="SSF144232">
    <property type="entry name" value="HIT/MYND zinc finger-like"/>
    <property type="match status" value="1"/>
</dbReference>
<dbReference type="HAMAP" id="MF_01974">
    <property type="entry name" value="MetAP_1"/>
    <property type="match status" value="1"/>
</dbReference>
<dbReference type="SUPFAM" id="SSF55920">
    <property type="entry name" value="Creatinase/aminopeptidase"/>
    <property type="match status" value="1"/>
</dbReference>
<evidence type="ECO:0000256" key="4">
    <source>
        <dbReference type="ARBA" id="ARBA00022723"/>
    </source>
</evidence>